<evidence type="ECO:0000313" key="3">
    <source>
        <dbReference type="EMBL" id="PWA99614.1"/>
    </source>
</evidence>
<reference evidence="3 4" key="1">
    <citation type="journal article" date="2018" name="Mol. Plant">
        <title>The genome of Artemisia annua provides insight into the evolution of Asteraceae family and artemisinin biosynthesis.</title>
        <authorList>
            <person name="Shen Q."/>
            <person name="Zhang L."/>
            <person name="Liao Z."/>
            <person name="Wang S."/>
            <person name="Yan T."/>
            <person name="Shi P."/>
            <person name="Liu M."/>
            <person name="Fu X."/>
            <person name="Pan Q."/>
            <person name="Wang Y."/>
            <person name="Lv Z."/>
            <person name="Lu X."/>
            <person name="Zhang F."/>
            <person name="Jiang W."/>
            <person name="Ma Y."/>
            <person name="Chen M."/>
            <person name="Hao X."/>
            <person name="Li L."/>
            <person name="Tang Y."/>
            <person name="Lv G."/>
            <person name="Zhou Y."/>
            <person name="Sun X."/>
            <person name="Brodelius P.E."/>
            <person name="Rose J.K.C."/>
            <person name="Tang K."/>
        </authorList>
    </citation>
    <scope>NUCLEOTIDE SEQUENCE [LARGE SCALE GENOMIC DNA]</scope>
    <source>
        <strain evidence="4">cv. Huhao1</strain>
        <tissue evidence="3">Leaf</tissue>
    </source>
</reference>
<dbReference type="STRING" id="35608.A0A2U1QNM9"/>
<dbReference type="EMBL" id="PKPP01000012">
    <property type="protein sequence ID" value="PWA99614.1"/>
    <property type="molecule type" value="Genomic_DNA"/>
</dbReference>
<evidence type="ECO:0000256" key="1">
    <source>
        <dbReference type="ARBA" id="ARBA00010582"/>
    </source>
</evidence>
<organism evidence="3 4">
    <name type="scientific">Artemisia annua</name>
    <name type="common">Sweet wormwood</name>
    <dbReference type="NCBI Taxonomy" id="35608"/>
    <lineage>
        <taxon>Eukaryota</taxon>
        <taxon>Viridiplantae</taxon>
        <taxon>Streptophyta</taxon>
        <taxon>Embryophyta</taxon>
        <taxon>Tracheophyta</taxon>
        <taxon>Spermatophyta</taxon>
        <taxon>Magnoliopsida</taxon>
        <taxon>eudicotyledons</taxon>
        <taxon>Gunneridae</taxon>
        <taxon>Pentapetalae</taxon>
        <taxon>asterids</taxon>
        <taxon>campanulids</taxon>
        <taxon>Asterales</taxon>
        <taxon>Asteraceae</taxon>
        <taxon>Asteroideae</taxon>
        <taxon>Anthemideae</taxon>
        <taxon>Artemisiinae</taxon>
        <taxon>Artemisia</taxon>
    </lineage>
</organism>
<proteinExistence type="inferred from homology"/>
<dbReference type="PANTHER" id="PTHR23201">
    <property type="entry name" value="EXTENSIN, PROLINE-RICH PROTEIN"/>
    <property type="match status" value="1"/>
</dbReference>
<dbReference type="InterPro" id="IPR003854">
    <property type="entry name" value="GASA"/>
</dbReference>
<protein>
    <submittedName>
        <fullName evidence="3">Gibberellin regulated protein</fullName>
    </submittedName>
</protein>
<feature type="signal peptide" evidence="2">
    <location>
        <begin position="1"/>
        <end position="25"/>
    </location>
</feature>
<accession>A0A2U1QNM9</accession>
<comment type="caution">
    <text evidence="3">The sequence shown here is derived from an EMBL/GenBank/DDBJ whole genome shotgun (WGS) entry which is preliminary data.</text>
</comment>
<name>A0A2U1QNM9_ARTAN</name>
<dbReference type="PANTHER" id="PTHR23201:SF118">
    <property type="entry name" value="GIBBERELLIN STIMULATED TRANSCRIPT RELATED PROTEIN 1"/>
    <property type="match status" value="1"/>
</dbReference>
<evidence type="ECO:0000256" key="2">
    <source>
        <dbReference type="SAM" id="SignalP"/>
    </source>
</evidence>
<keyword evidence="4" id="KW-1185">Reference proteome</keyword>
<evidence type="ECO:0000313" key="4">
    <source>
        <dbReference type="Proteomes" id="UP000245207"/>
    </source>
</evidence>
<dbReference type="OrthoDB" id="847210at2759"/>
<dbReference type="AlphaFoldDB" id="A0A2U1QNM9"/>
<gene>
    <name evidence="3" type="ORF">CTI12_AA005170</name>
</gene>
<comment type="similarity">
    <text evidence="1">Belongs to the GASA family.</text>
</comment>
<sequence>MKNIFLLGVLLSLLLATSFIPPSLANMQVFCKAKCKVRCFKSGFPDKCMKYCQLCCLDCKCVPTYSTNMLDNKRECPCYKDKKTNKGRSKCP</sequence>
<dbReference type="Proteomes" id="UP000245207">
    <property type="component" value="Unassembled WGS sequence"/>
</dbReference>
<dbReference type="Pfam" id="PF02704">
    <property type="entry name" value="GASA"/>
    <property type="match status" value="1"/>
</dbReference>
<feature type="chain" id="PRO_5015738176" evidence="2">
    <location>
        <begin position="26"/>
        <end position="92"/>
    </location>
</feature>
<keyword evidence="2" id="KW-0732">Signal</keyword>